<dbReference type="HOGENOM" id="CLU_2787236_0_0_5"/>
<name>A0A0H3LYF3_EHRRW</name>
<dbReference type="AlphaFoldDB" id="A0A0H3LYF3"/>
<dbReference type="PANTHER" id="PTHR30008:SF0">
    <property type="entry name" value="EXODEOXYRIBONUCLEASE 7 LARGE SUBUNIT"/>
    <property type="match status" value="1"/>
</dbReference>
<evidence type="ECO:0000313" key="3">
    <source>
        <dbReference type="Proteomes" id="UP000001021"/>
    </source>
</evidence>
<gene>
    <name evidence="2" type="ordered locus">ERWE_CDS_00250</name>
</gene>
<dbReference type="EMBL" id="CR925678">
    <property type="protein sequence ID" value="CAI26519.1"/>
    <property type="molecule type" value="Genomic_DNA"/>
</dbReference>
<feature type="domain" description="OB-fold nucleic acid binding" evidence="1">
    <location>
        <begin position="5"/>
        <end position="60"/>
    </location>
</feature>
<dbReference type="GO" id="GO:0006308">
    <property type="term" value="P:DNA catabolic process"/>
    <property type="evidence" value="ECO:0007669"/>
    <property type="project" value="InterPro"/>
</dbReference>
<keyword evidence="3" id="KW-1185">Reference proteome</keyword>
<evidence type="ECO:0000259" key="1">
    <source>
        <dbReference type="Pfam" id="PF13742"/>
    </source>
</evidence>
<dbReference type="GO" id="GO:0009318">
    <property type="term" value="C:exodeoxyribonuclease VII complex"/>
    <property type="evidence" value="ECO:0007669"/>
    <property type="project" value="InterPro"/>
</dbReference>
<dbReference type="Pfam" id="PF13742">
    <property type="entry name" value="tRNA_anti_2"/>
    <property type="match status" value="1"/>
</dbReference>
<dbReference type="InterPro" id="IPR025824">
    <property type="entry name" value="OB-fold_nuc-bd_dom"/>
</dbReference>
<dbReference type="GO" id="GO:0003676">
    <property type="term" value="F:nucleic acid binding"/>
    <property type="evidence" value="ECO:0007669"/>
    <property type="project" value="InterPro"/>
</dbReference>
<dbReference type="KEGG" id="erw:ERWE_CDS_00250"/>
<dbReference type="RefSeq" id="WP_011255994.1">
    <property type="nucleotide sequence ID" value="NC_005295.2"/>
</dbReference>
<dbReference type="GeneID" id="33057971"/>
<dbReference type="Proteomes" id="UP000001021">
    <property type="component" value="Chromosome"/>
</dbReference>
<proteinExistence type="predicted"/>
<protein>
    <recommendedName>
        <fullName evidence="1">OB-fold nucleic acid binding domain-containing protein</fullName>
    </recommendedName>
</protein>
<dbReference type="GO" id="GO:0008855">
    <property type="term" value="F:exodeoxyribonuclease VII activity"/>
    <property type="evidence" value="ECO:0007669"/>
    <property type="project" value="InterPro"/>
</dbReference>
<accession>A0A0H3LYF3</accession>
<dbReference type="CDD" id="cd04489">
    <property type="entry name" value="ExoVII_LU_OBF"/>
    <property type="match status" value="1"/>
</dbReference>
<organism evidence="2 3">
    <name type="scientific">Ehrlichia ruminantium (strain Welgevonden)</name>
    <dbReference type="NCBI Taxonomy" id="254945"/>
    <lineage>
        <taxon>Bacteria</taxon>
        <taxon>Pseudomonadati</taxon>
        <taxon>Pseudomonadota</taxon>
        <taxon>Alphaproteobacteria</taxon>
        <taxon>Rickettsiales</taxon>
        <taxon>Anaplasmataceae</taxon>
        <taxon>Ehrlichia</taxon>
    </lineage>
</organism>
<sequence>MILEFTVSEITKIFQNLVHETFNHIKVRGEISNLSQPKSGHTYFTLKDHQAVFNAVCWNNIKFEVVFL</sequence>
<evidence type="ECO:0000313" key="2">
    <source>
        <dbReference type="EMBL" id="CAI26519.1"/>
    </source>
</evidence>
<dbReference type="InterPro" id="IPR003753">
    <property type="entry name" value="Exonuc_VII_L"/>
</dbReference>
<dbReference type="PANTHER" id="PTHR30008">
    <property type="entry name" value="EXODEOXYRIBONUCLEASE 7 LARGE SUBUNIT"/>
    <property type="match status" value="1"/>
</dbReference>
<reference evidence="2 3" key="1">
    <citation type="journal article" date="2006" name="J. Bacteriol.">
        <title>Comparative genomic analysis of three strains of Ehrlichia ruminantium reveals an active process of genome size plasticity.</title>
        <authorList>
            <person name="Frutos R."/>
            <person name="Viari A."/>
            <person name="Ferraz C."/>
            <person name="Morgat A."/>
            <person name="Eychenie S."/>
            <person name="Kandassami Y."/>
            <person name="Chantal I."/>
            <person name="Bensaid A."/>
            <person name="Coissac E."/>
            <person name="Vachiery N."/>
            <person name="Demaille J."/>
            <person name="Martinez D."/>
        </authorList>
    </citation>
    <scope>NUCLEOTIDE SEQUENCE [LARGE SCALE GENOMIC DNA]</scope>
    <source>
        <strain evidence="2 3">Welgevonden</strain>
    </source>
</reference>